<sequence>MAAVNADATRIWDGAETYVIDAADVSDINTLVPADVDATLDPKWLFVGLQDADAGVPVTPELEIVHYDGFGHPRYRSKARRGSVTTGFTAFEDNSVTRKFVLPGSAPNRVGAPKGIRFYVLYKFEDEGYTDILITTRPALLELSSHSGKTEAGQESYEMTCHHANDANGDVFIRVETEPEGP</sequence>
<dbReference type="EMBL" id="WUXR01000017">
    <property type="protein sequence ID" value="MBM4567987.1"/>
    <property type="molecule type" value="Genomic_DNA"/>
</dbReference>
<dbReference type="AlphaFoldDB" id="A0A9Q2PLI9"/>
<name>A0A9Q2PLI9_RHOHA</name>
<gene>
    <name evidence="1" type="ORF">GS441_21970</name>
</gene>
<reference evidence="1" key="1">
    <citation type="submission" date="2019-11" db="EMBL/GenBank/DDBJ databases">
        <title>Spread of Macrolides and rifampicin resistant Rhodococcus equi in clinical isolates in the USA.</title>
        <authorList>
            <person name="Alvarez-Narvaez S."/>
            <person name="Huber L."/>
            <person name="Cohen N.D."/>
            <person name="Slovis N."/>
            <person name="Greiter M."/>
            <person name="Giguere S."/>
            <person name="Hart K."/>
        </authorList>
    </citation>
    <scope>NUCLEOTIDE SEQUENCE</scope>
    <source>
        <strain evidence="1">Lh_17</strain>
    </source>
</reference>
<evidence type="ECO:0000313" key="1">
    <source>
        <dbReference type="EMBL" id="MBM4567987.1"/>
    </source>
</evidence>
<accession>A0A9Q2PLI9</accession>
<evidence type="ECO:0008006" key="3">
    <source>
        <dbReference type="Google" id="ProtNLM"/>
    </source>
</evidence>
<proteinExistence type="predicted"/>
<evidence type="ECO:0000313" key="2">
    <source>
        <dbReference type="Proteomes" id="UP000808906"/>
    </source>
</evidence>
<organism evidence="1 2">
    <name type="scientific">Rhodococcus hoagii</name>
    <name type="common">Corynebacterium equii</name>
    <dbReference type="NCBI Taxonomy" id="43767"/>
    <lineage>
        <taxon>Bacteria</taxon>
        <taxon>Bacillati</taxon>
        <taxon>Actinomycetota</taxon>
        <taxon>Actinomycetes</taxon>
        <taxon>Mycobacteriales</taxon>
        <taxon>Nocardiaceae</taxon>
        <taxon>Prescottella</taxon>
    </lineage>
</organism>
<protein>
    <recommendedName>
        <fullName evidence="3">Major tail protein</fullName>
    </recommendedName>
</protein>
<dbReference type="Proteomes" id="UP000808906">
    <property type="component" value="Unassembled WGS sequence"/>
</dbReference>
<comment type="caution">
    <text evidence="1">The sequence shown here is derived from an EMBL/GenBank/DDBJ whole genome shotgun (WGS) entry which is preliminary data.</text>
</comment>